<dbReference type="UniPathway" id="UPA00223">
    <property type="reaction ID" value="UER00718"/>
</dbReference>
<dbReference type="EC" id="4.2.1.3" evidence="12"/>
<dbReference type="InterPro" id="IPR006249">
    <property type="entry name" value="Aconitase/IRP2"/>
</dbReference>
<dbReference type="GO" id="GO:0003723">
    <property type="term" value="F:RNA binding"/>
    <property type="evidence" value="ECO:0007669"/>
    <property type="project" value="UniProtKB-KW"/>
</dbReference>
<comment type="pathway">
    <text evidence="2">Carbohydrate metabolism; tricarboxylic acid cycle; isocitrate from oxaloacetate: step 2/2.</text>
</comment>
<evidence type="ECO:0000256" key="3">
    <source>
        <dbReference type="ARBA" id="ARBA00007185"/>
    </source>
</evidence>
<keyword evidence="6" id="KW-0479">Metal-binding</keyword>
<dbReference type="InterPro" id="IPR015931">
    <property type="entry name" value="Acnase/IPM_dHydase_lsu_aba_1/3"/>
</dbReference>
<keyword evidence="5" id="KW-0816">Tricarboxylic acid cycle</keyword>
<dbReference type="Proteomes" id="UP000297713">
    <property type="component" value="Unassembled WGS sequence"/>
</dbReference>
<keyword evidence="16" id="KW-1185">Reference proteome</keyword>
<keyword evidence="10 12" id="KW-0456">Lyase</keyword>
<dbReference type="GO" id="GO:0051539">
    <property type="term" value="F:4 iron, 4 sulfur cluster binding"/>
    <property type="evidence" value="ECO:0007669"/>
    <property type="project" value="UniProtKB-KW"/>
</dbReference>
<dbReference type="NCBIfam" id="TIGR01341">
    <property type="entry name" value="aconitase_1"/>
    <property type="match status" value="1"/>
</dbReference>
<evidence type="ECO:0000256" key="9">
    <source>
        <dbReference type="ARBA" id="ARBA00023014"/>
    </source>
</evidence>
<keyword evidence="8 12" id="KW-0408">Iron</keyword>
<dbReference type="InterPro" id="IPR044137">
    <property type="entry name" value="AcnA_IRP_Swivel"/>
</dbReference>
<dbReference type="InterPro" id="IPR036008">
    <property type="entry name" value="Aconitase_4Fe-4S_dom"/>
</dbReference>
<dbReference type="PROSITE" id="PS01244">
    <property type="entry name" value="ACONITASE_2"/>
    <property type="match status" value="1"/>
</dbReference>
<feature type="domain" description="Aconitase A/isopropylmalate dehydratase small subunit swivel" evidence="14">
    <location>
        <begin position="710"/>
        <end position="837"/>
    </location>
</feature>
<dbReference type="InterPro" id="IPR018136">
    <property type="entry name" value="Aconitase_4Fe-4S_BS"/>
</dbReference>
<evidence type="ECO:0000256" key="10">
    <source>
        <dbReference type="ARBA" id="ARBA00023239"/>
    </source>
</evidence>
<dbReference type="Gene3D" id="3.20.19.10">
    <property type="entry name" value="Aconitase, domain 4"/>
    <property type="match status" value="1"/>
</dbReference>
<evidence type="ECO:0000313" key="16">
    <source>
        <dbReference type="Proteomes" id="UP000297713"/>
    </source>
</evidence>
<dbReference type="OrthoDB" id="9764318at2"/>
<organism evidence="15 16">
    <name type="scientific">Methylacidiphilum caldifontis</name>
    <dbReference type="NCBI Taxonomy" id="2795386"/>
    <lineage>
        <taxon>Bacteria</taxon>
        <taxon>Pseudomonadati</taxon>
        <taxon>Verrucomicrobiota</taxon>
        <taxon>Methylacidiphilae</taxon>
        <taxon>Methylacidiphilales</taxon>
        <taxon>Methylacidiphilaceae</taxon>
        <taxon>Methylacidiphilum (ex Ratnadevi et al. 2023)</taxon>
    </lineage>
</organism>
<keyword evidence="7" id="KW-0694">RNA-binding</keyword>
<evidence type="ECO:0000256" key="6">
    <source>
        <dbReference type="ARBA" id="ARBA00022723"/>
    </source>
</evidence>
<proteinExistence type="inferred from homology"/>
<reference evidence="15 16" key="1">
    <citation type="submission" date="2016-05" db="EMBL/GenBank/DDBJ databases">
        <title>Diversity and Homogeneity among Thermoacidophilic Verrucomicrobia Methanotrophs Linked with Geographical Origin.</title>
        <authorList>
            <person name="Erikstad H.-A."/>
            <person name="Smestad N.B."/>
            <person name="Ceballos R.M."/>
            <person name="Birkeland N.-K."/>
        </authorList>
    </citation>
    <scope>NUCLEOTIDE SEQUENCE [LARGE SCALE GENOMIC DNA]</scope>
    <source>
        <strain evidence="15 16">Phi</strain>
    </source>
</reference>
<evidence type="ECO:0000259" key="13">
    <source>
        <dbReference type="Pfam" id="PF00330"/>
    </source>
</evidence>
<sequence length="917" mass="102008">MSSFFPLSSLLKNFLIPGSKTSYSFVSLPDFESLFFPQLKKLPVSLRIIFESVLRNHLDKKAKKEDVEKFLSWPHVSKEEIPFYVGRILLQDFTGVPLLVDLAALRAAVYKAGKNPKEVEPLIPVDLVVDHSIQVDTFGVKNALEYNLEKELERNSQRYSFLKWAQSAFSRLRIFPPGLGICHQVNLEYLAQGVLSQQKENSVLLYPDSLLGTDSHTTMINGLGIVGWGVGGIEAEAAMLGEAYYMSIPEVVGVRLLGSLREGVMATDLVLTLTEKLRKEGVVGKIVEFFGPGVPFLSVPDRATVANMAPEYGATMGFFPIDEKVLLYLKQTGREQNLVSLVEHFYKAQHLFGVPQNPEDILYSHVVELDLDSVEPSISGPRRPQDRLSLPELPQKFLSLLTQPSSVQGYGKEPEIIKKRYRVAPYPFLKVTERQTEEIGDGSVVIAAITSCTNTSNPLAMIGAGLLAKKAVLKGLKVPGFVKTSLAPGSRVVEDYLQKSGLQEYLDQLGFEIVGFGCTTCIGNSGPLSEEIEQTIKDNNLIVASVLSGNRNFEARIHPLVRANFLMSPPLVVAFALAGSVLKNLWVEPIGKDWQAKEVFLRDLWPSSSEIQEVLAKTISPEAFKRLYTEFLEENRSWEAIDYQTGDLYSWDPYNTYIQYPPFFEESLKGNSLKPYPIVKARALCILGDSITTDHISPAGVIPLKSPAGSYLSNQGVSFKDFNSYGSRRGNHHVMVRGTFGNVRLKNLMVQGKEGGYTRHMPDGVEMSIYDAAMLYGKEKVPLIVFAGKEYGSGSSRDWAAKGTRLLGVRAVIAESFERIHRSNLIGMGVLPLEFEKGQSVKTAKIDGTELFSIPESKDFIKPGQRVFLEIERTDGSFEKIPLICRIDNEAEYNYYVQGGILAYILNRFLNSSSKDR</sequence>
<dbReference type="FunFam" id="3.30.499.10:FF:000020">
    <property type="entry name" value="Aconitate hydratase A"/>
    <property type="match status" value="1"/>
</dbReference>
<dbReference type="Gene3D" id="3.30.499.10">
    <property type="entry name" value="Aconitase, domain 3"/>
    <property type="match status" value="2"/>
</dbReference>
<comment type="catalytic activity">
    <reaction evidence="11 12">
        <text>citrate = D-threo-isocitrate</text>
        <dbReference type="Rhea" id="RHEA:10336"/>
        <dbReference type="ChEBI" id="CHEBI:15562"/>
        <dbReference type="ChEBI" id="CHEBI:16947"/>
        <dbReference type="EC" id="4.2.1.3"/>
    </reaction>
</comment>
<dbReference type="InterPro" id="IPR015928">
    <property type="entry name" value="Aconitase/3IPM_dehydase_swvl"/>
</dbReference>
<dbReference type="GO" id="GO:0006099">
    <property type="term" value="P:tricarboxylic acid cycle"/>
    <property type="evidence" value="ECO:0007669"/>
    <property type="project" value="UniProtKB-UniPathway"/>
</dbReference>
<dbReference type="EMBL" id="LXQC01000139">
    <property type="protein sequence ID" value="TFE68606.1"/>
    <property type="molecule type" value="Genomic_DNA"/>
</dbReference>
<dbReference type="RefSeq" id="WP_134440106.1">
    <property type="nucleotide sequence ID" value="NZ_LXQC01000139.1"/>
</dbReference>
<evidence type="ECO:0000259" key="14">
    <source>
        <dbReference type="Pfam" id="PF00694"/>
    </source>
</evidence>
<evidence type="ECO:0000256" key="12">
    <source>
        <dbReference type="RuleBase" id="RU361275"/>
    </source>
</evidence>
<evidence type="ECO:0000313" key="15">
    <source>
        <dbReference type="EMBL" id="TFE68606.1"/>
    </source>
</evidence>
<dbReference type="InterPro" id="IPR001030">
    <property type="entry name" value="Acoase/IPM_deHydtase_lsu_aba"/>
</dbReference>
<dbReference type="AlphaFoldDB" id="A0A4Y8PBT7"/>
<evidence type="ECO:0000256" key="8">
    <source>
        <dbReference type="ARBA" id="ARBA00023004"/>
    </source>
</evidence>
<comment type="function">
    <text evidence="12">Catalyzes the isomerization of citrate to isocitrate via cis-aconitate.</text>
</comment>
<comment type="similarity">
    <text evidence="3 12">Belongs to the aconitase/IPM isomerase family.</text>
</comment>
<dbReference type="FunFam" id="3.20.19.10:FF:000001">
    <property type="entry name" value="Aconitate hydratase"/>
    <property type="match status" value="1"/>
</dbReference>
<dbReference type="PROSITE" id="PS00450">
    <property type="entry name" value="ACONITASE_1"/>
    <property type="match status" value="1"/>
</dbReference>
<dbReference type="CDD" id="cd01580">
    <property type="entry name" value="AcnA_IRP_Swivel"/>
    <property type="match status" value="1"/>
</dbReference>
<comment type="subunit">
    <text evidence="4">Monomer.</text>
</comment>
<gene>
    <name evidence="15" type="ORF">A7Q10_08135</name>
</gene>
<dbReference type="SUPFAM" id="SSF53732">
    <property type="entry name" value="Aconitase iron-sulfur domain"/>
    <property type="match status" value="1"/>
</dbReference>
<keyword evidence="12" id="KW-0004">4Fe-4S</keyword>
<dbReference type="Gene3D" id="6.10.190.10">
    <property type="match status" value="1"/>
</dbReference>
<evidence type="ECO:0000256" key="1">
    <source>
        <dbReference type="ARBA" id="ARBA00001966"/>
    </source>
</evidence>
<accession>A0A4Y8PBT7</accession>
<protein>
    <recommendedName>
        <fullName evidence="12">Aconitate hydratase</fullName>
        <shortName evidence="12">Aconitase</shortName>
        <ecNumber evidence="12">4.2.1.3</ecNumber>
    </recommendedName>
</protein>
<dbReference type="GO" id="GO:0003994">
    <property type="term" value="F:aconitate hydratase activity"/>
    <property type="evidence" value="ECO:0007669"/>
    <property type="project" value="UniProtKB-EC"/>
</dbReference>
<dbReference type="Pfam" id="PF00694">
    <property type="entry name" value="Aconitase_C"/>
    <property type="match status" value="1"/>
</dbReference>
<dbReference type="Pfam" id="PF00330">
    <property type="entry name" value="Aconitase"/>
    <property type="match status" value="1"/>
</dbReference>
<evidence type="ECO:0000256" key="5">
    <source>
        <dbReference type="ARBA" id="ARBA00022532"/>
    </source>
</evidence>
<comment type="cofactor">
    <cofactor evidence="1">
        <name>[4Fe-4S] cluster</name>
        <dbReference type="ChEBI" id="CHEBI:49883"/>
    </cofactor>
</comment>
<dbReference type="InterPro" id="IPR000573">
    <property type="entry name" value="AconitaseA/IPMdHydase_ssu_swvl"/>
</dbReference>
<dbReference type="PRINTS" id="PR00415">
    <property type="entry name" value="ACONITASE"/>
</dbReference>
<keyword evidence="9 12" id="KW-0411">Iron-sulfur</keyword>
<dbReference type="GO" id="GO:0046872">
    <property type="term" value="F:metal ion binding"/>
    <property type="evidence" value="ECO:0007669"/>
    <property type="project" value="UniProtKB-KW"/>
</dbReference>
<comment type="caution">
    <text evidence="15">The sequence shown here is derived from an EMBL/GenBank/DDBJ whole genome shotgun (WGS) entry which is preliminary data.</text>
</comment>
<evidence type="ECO:0000256" key="11">
    <source>
        <dbReference type="ARBA" id="ARBA00023501"/>
    </source>
</evidence>
<feature type="domain" description="Aconitase/3-isopropylmalate dehydratase large subunit alpha/beta/alpha" evidence="13">
    <location>
        <begin position="75"/>
        <end position="579"/>
    </location>
</feature>
<name>A0A4Y8PBT7_9BACT</name>
<evidence type="ECO:0000256" key="4">
    <source>
        <dbReference type="ARBA" id="ARBA00011245"/>
    </source>
</evidence>
<dbReference type="CDD" id="cd01586">
    <property type="entry name" value="AcnA_IRP"/>
    <property type="match status" value="1"/>
</dbReference>
<dbReference type="NCBIfam" id="NF006757">
    <property type="entry name" value="PRK09277.1"/>
    <property type="match status" value="1"/>
</dbReference>
<dbReference type="PANTHER" id="PTHR11670">
    <property type="entry name" value="ACONITASE/IRON-RESPONSIVE ELEMENT FAMILY MEMBER"/>
    <property type="match status" value="1"/>
</dbReference>
<dbReference type="NCBIfam" id="NF009520">
    <property type="entry name" value="PRK12881.1"/>
    <property type="match status" value="1"/>
</dbReference>
<evidence type="ECO:0000256" key="2">
    <source>
        <dbReference type="ARBA" id="ARBA00004717"/>
    </source>
</evidence>
<evidence type="ECO:0000256" key="7">
    <source>
        <dbReference type="ARBA" id="ARBA00022884"/>
    </source>
</evidence>
<dbReference type="SUPFAM" id="SSF52016">
    <property type="entry name" value="LeuD/IlvD-like"/>
    <property type="match status" value="1"/>
</dbReference>